<dbReference type="Gene3D" id="2.40.50.1070">
    <property type="match status" value="1"/>
</dbReference>
<dbReference type="InterPro" id="IPR045850">
    <property type="entry name" value="TRM2_met"/>
</dbReference>
<keyword evidence="8" id="KW-1185">Reference proteome</keyword>
<feature type="compositionally biased region" description="Basic and acidic residues" evidence="5">
    <location>
        <begin position="166"/>
        <end position="181"/>
    </location>
</feature>
<evidence type="ECO:0000259" key="6">
    <source>
        <dbReference type="SMART" id="SM00360"/>
    </source>
</evidence>
<evidence type="ECO:0000256" key="5">
    <source>
        <dbReference type="SAM" id="MobiDB-lite"/>
    </source>
</evidence>
<dbReference type="Gene3D" id="3.40.50.150">
    <property type="entry name" value="Vaccinia Virus protein VP39"/>
    <property type="match status" value="1"/>
</dbReference>
<evidence type="ECO:0000313" key="7">
    <source>
        <dbReference type="EMBL" id="TPX62955.1"/>
    </source>
</evidence>
<feature type="domain" description="RRM" evidence="6">
    <location>
        <begin position="80"/>
        <end position="149"/>
    </location>
</feature>
<feature type="compositionally biased region" description="Polar residues" evidence="5">
    <location>
        <begin position="13"/>
        <end position="25"/>
    </location>
</feature>
<dbReference type="InterPro" id="IPR010280">
    <property type="entry name" value="U5_MeTrfase_fam"/>
</dbReference>
<feature type="compositionally biased region" description="Polar residues" evidence="5">
    <location>
        <begin position="65"/>
        <end position="75"/>
    </location>
</feature>
<dbReference type="EMBL" id="QEAQ01000001">
    <property type="protein sequence ID" value="TPX62955.1"/>
    <property type="molecule type" value="Genomic_DNA"/>
</dbReference>
<dbReference type="PROSITE" id="PS51687">
    <property type="entry name" value="SAM_MT_RNA_M5U"/>
    <property type="match status" value="1"/>
</dbReference>
<dbReference type="CDD" id="cd02440">
    <property type="entry name" value="AdoMet_MTases"/>
    <property type="match status" value="1"/>
</dbReference>
<protein>
    <recommendedName>
        <fullName evidence="6">RRM domain-containing protein</fullName>
    </recommendedName>
</protein>
<evidence type="ECO:0000313" key="8">
    <source>
        <dbReference type="Proteomes" id="UP000318582"/>
    </source>
</evidence>
<name>A0A507EHT6_9FUNG</name>
<dbReference type="Pfam" id="PF00076">
    <property type="entry name" value="RRM_1"/>
    <property type="match status" value="1"/>
</dbReference>
<feature type="binding site" evidence="4">
    <location>
        <position position="643"/>
    </location>
    <ligand>
        <name>S-adenosyl-L-methionine</name>
        <dbReference type="ChEBI" id="CHEBI:59789"/>
    </ligand>
</feature>
<dbReference type="InterPro" id="IPR035979">
    <property type="entry name" value="RBD_domain_sf"/>
</dbReference>
<evidence type="ECO:0000256" key="4">
    <source>
        <dbReference type="PROSITE-ProRule" id="PRU01024"/>
    </source>
</evidence>
<gene>
    <name evidence="7" type="ORF">PhCBS80983_g00222</name>
</gene>
<keyword evidence="3 4" id="KW-0949">S-adenosyl-L-methionine</keyword>
<dbReference type="SUPFAM" id="SSF53335">
    <property type="entry name" value="S-adenosyl-L-methionine-dependent methyltransferases"/>
    <property type="match status" value="1"/>
</dbReference>
<dbReference type="SMART" id="SM00360">
    <property type="entry name" value="RRM"/>
    <property type="match status" value="1"/>
</dbReference>
<dbReference type="GO" id="GO:0006396">
    <property type="term" value="P:RNA processing"/>
    <property type="evidence" value="ECO:0007669"/>
    <property type="project" value="InterPro"/>
</dbReference>
<dbReference type="InterPro" id="IPR012677">
    <property type="entry name" value="Nucleotide-bd_a/b_plait_sf"/>
</dbReference>
<feature type="active site" description="Nucleophile" evidence="4">
    <location>
        <position position="671"/>
    </location>
</feature>
<comment type="caution">
    <text evidence="4">Lacks conserved residue(s) required for the propagation of feature annotation.</text>
</comment>
<dbReference type="GO" id="GO:0003723">
    <property type="term" value="F:RNA binding"/>
    <property type="evidence" value="ECO:0007669"/>
    <property type="project" value="InterPro"/>
</dbReference>
<dbReference type="STRING" id="109895.A0A507EHT6"/>
<feature type="region of interest" description="Disordered" evidence="5">
    <location>
        <begin position="159"/>
        <end position="181"/>
    </location>
</feature>
<dbReference type="InterPro" id="IPR029063">
    <property type="entry name" value="SAM-dependent_MTases_sf"/>
</dbReference>
<sequence length="721" mass="79399">MTNFKRPWEEDGSSFSNVDLSQTGPAETKKVKLDVEIPDTEMEGKDVNGRMEEVQGEPEPGSETAGASSLSTTGENGRFRVRIDNMNSYANSKEILKLCKKLEINNVENCKKAPKWEYAFLMFKTEEDRTDAIKKLNGQEYKKKILEATHANEVQRAGMQGMQGRAQRDVAADGKDDGRTPAERLADQITPLWKISYEDQLKKKRNEMRKAMVQFREALTRYFPKRFDWKNATPPPADAPILGTEDSEAKAVRQLTWLGPACGSNKEKLPCELLEVIPSPAVDNYRNKCEFTFGWNTAGEKVAGFLCGSFKDGVMTIIEANVAKNVSPAGAEIAKSLTQFLRDSPLEIYDRIAKTGFWRMALVRTHRTGENMVVMQYNPTGVDTETIAAAHDALRAHFEPKKDEAGGVTTLLAQVHDGSFNGLPEDAPLHIIYGPGVVYETLLGLRFRISPTAFFQVNTEATEVLYSKVREWCALDEVTAERSQKLLKAIPEGRMPTKSVTAAVPATTLVSEGVDAATVDAVAAEGAAAAAPTDDGDKAAVVEVLPTEPIPPHPKDLSPPGTILLDLCCGTGTIGLTMALHVKKVIGVDMIKLAITDAKHNVELNGGDPEGKIIYYADKVEKVIREIVHEHVGVNDDVVVVLDPPRSGVYYDVIRTIRACEAVKRVIYVACAANQAVGNFVDLCRPTSNKFKGDPFKPLRAQPLDLFPHTEHCELVVEFRR</sequence>
<dbReference type="Gene3D" id="3.30.70.330">
    <property type="match status" value="1"/>
</dbReference>
<feature type="compositionally biased region" description="Basic and acidic residues" evidence="5">
    <location>
        <begin position="42"/>
        <end position="53"/>
    </location>
</feature>
<dbReference type="PANTHER" id="PTHR45904:SF2">
    <property type="entry name" value="TRNA (URACIL-5-)-METHYLTRANSFERASE HOMOLOG A"/>
    <property type="match status" value="1"/>
</dbReference>
<accession>A0A507EHT6</accession>
<evidence type="ECO:0000256" key="3">
    <source>
        <dbReference type="ARBA" id="ARBA00022691"/>
    </source>
</evidence>
<evidence type="ECO:0000256" key="1">
    <source>
        <dbReference type="ARBA" id="ARBA00022603"/>
    </source>
</evidence>
<feature type="region of interest" description="Disordered" evidence="5">
    <location>
        <begin position="1"/>
        <end position="77"/>
    </location>
</feature>
<dbReference type="Pfam" id="PF05958">
    <property type="entry name" value="tRNA_U5-meth_tr"/>
    <property type="match status" value="1"/>
</dbReference>
<keyword evidence="2 4" id="KW-0808">Transferase</keyword>
<organism evidence="7 8">
    <name type="scientific">Powellomyces hirtus</name>
    <dbReference type="NCBI Taxonomy" id="109895"/>
    <lineage>
        <taxon>Eukaryota</taxon>
        <taxon>Fungi</taxon>
        <taxon>Fungi incertae sedis</taxon>
        <taxon>Chytridiomycota</taxon>
        <taxon>Chytridiomycota incertae sedis</taxon>
        <taxon>Chytridiomycetes</taxon>
        <taxon>Spizellomycetales</taxon>
        <taxon>Powellomycetaceae</taxon>
        <taxon>Powellomyces</taxon>
    </lineage>
</organism>
<feature type="binding site" evidence="4">
    <location>
        <position position="456"/>
    </location>
    <ligand>
        <name>S-adenosyl-L-methionine</name>
        <dbReference type="ChEBI" id="CHEBI:59789"/>
    </ligand>
</feature>
<reference evidence="7 8" key="1">
    <citation type="journal article" date="2019" name="Sci. Rep.">
        <title>Comparative genomics of chytrid fungi reveal insights into the obligate biotrophic and pathogenic lifestyle of Synchytrium endobioticum.</title>
        <authorList>
            <person name="van de Vossenberg B.T.L.H."/>
            <person name="Warris S."/>
            <person name="Nguyen H.D.T."/>
            <person name="van Gent-Pelzer M.P.E."/>
            <person name="Joly D.L."/>
            <person name="van de Geest H.C."/>
            <person name="Bonants P.J.M."/>
            <person name="Smith D.S."/>
            <person name="Levesque C.A."/>
            <person name="van der Lee T.A.J."/>
        </authorList>
    </citation>
    <scope>NUCLEOTIDE SEQUENCE [LARGE SCALE GENOMIC DNA]</scope>
    <source>
        <strain evidence="7 8">CBS 809.83</strain>
    </source>
</reference>
<dbReference type="AlphaFoldDB" id="A0A507EHT6"/>
<dbReference type="PANTHER" id="PTHR45904">
    <property type="entry name" value="TRNA (URACIL-5-)-METHYLTRANSFERASE"/>
    <property type="match status" value="1"/>
</dbReference>
<dbReference type="GO" id="GO:0008173">
    <property type="term" value="F:RNA methyltransferase activity"/>
    <property type="evidence" value="ECO:0007669"/>
    <property type="project" value="InterPro"/>
</dbReference>
<dbReference type="SUPFAM" id="SSF54928">
    <property type="entry name" value="RNA-binding domain, RBD"/>
    <property type="match status" value="1"/>
</dbReference>
<dbReference type="InterPro" id="IPR000504">
    <property type="entry name" value="RRM_dom"/>
</dbReference>
<comment type="similarity">
    <text evidence="4">Belongs to the class I-like SAM-binding methyltransferase superfamily. RNA M5U methyltransferase family.</text>
</comment>
<dbReference type="Proteomes" id="UP000318582">
    <property type="component" value="Unassembled WGS sequence"/>
</dbReference>
<dbReference type="GO" id="GO:0032259">
    <property type="term" value="P:methylation"/>
    <property type="evidence" value="ECO:0007669"/>
    <property type="project" value="UniProtKB-KW"/>
</dbReference>
<keyword evidence="1 4" id="KW-0489">Methyltransferase</keyword>
<evidence type="ECO:0000256" key="2">
    <source>
        <dbReference type="ARBA" id="ARBA00022679"/>
    </source>
</evidence>
<feature type="binding site" evidence="4">
    <location>
        <position position="589"/>
    </location>
    <ligand>
        <name>S-adenosyl-L-methionine</name>
        <dbReference type="ChEBI" id="CHEBI:59789"/>
    </ligand>
</feature>
<comment type="caution">
    <text evidence="7">The sequence shown here is derived from an EMBL/GenBank/DDBJ whole genome shotgun (WGS) entry which is preliminary data.</text>
</comment>
<proteinExistence type="inferred from homology"/>